<dbReference type="PANTHER" id="PTHR44154">
    <property type="entry name" value="QUINONE OXIDOREDUCTASE"/>
    <property type="match status" value="1"/>
</dbReference>
<evidence type="ECO:0000256" key="2">
    <source>
        <dbReference type="SAM" id="MobiDB-lite"/>
    </source>
</evidence>
<dbReference type="RefSeq" id="WP_162411796.1">
    <property type="nucleotide sequence ID" value="NZ_JAHQXE010000001.1"/>
</dbReference>
<dbReference type="SMART" id="SM00829">
    <property type="entry name" value="PKS_ER"/>
    <property type="match status" value="1"/>
</dbReference>
<dbReference type="Proteomes" id="UP001166304">
    <property type="component" value="Unassembled WGS sequence"/>
</dbReference>
<dbReference type="InterPro" id="IPR036291">
    <property type="entry name" value="NAD(P)-bd_dom_sf"/>
</dbReference>
<keyword evidence="1" id="KW-0521">NADP</keyword>
<protein>
    <submittedName>
        <fullName evidence="4">Zinc-binding dehydrogenase</fullName>
    </submittedName>
</protein>
<dbReference type="AlphaFoldDB" id="A0AA41G080"/>
<dbReference type="Pfam" id="PF08240">
    <property type="entry name" value="ADH_N"/>
    <property type="match status" value="1"/>
</dbReference>
<proteinExistence type="predicted"/>
<gene>
    <name evidence="4" type="ORF">KTS37_03940</name>
</gene>
<dbReference type="InterPro" id="IPR051603">
    <property type="entry name" value="Zinc-ADH_QOR/CCCR"/>
</dbReference>
<organism evidence="4 5">
    <name type="scientific">Haloarcula salina</name>
    <dbReference type="NCBI Taxonomy" id="1429914"/>
    <lineage>
        <taxon>Archaea</taxon>
        <taxon>Methanobacteriati</taxon>
        <taxon>Methanobacteriota</taxon>
        <taxon>Stenosarchaea group</taxon>
        <taxon>Halobacteria</taxon>
        <taxon>Halobacteriales</taxon>
        <taxon>Haloarculaceae</taxon>
        <taxon>Haloarcula</taxon>
    </lineage>
</organism>
<evidence type="ECO:0000313" key="5">
    <source>
        <dbReference type="Proteomes" id="UP001166304"/>
    </source>
</evidence>
<dbReference type="InterPro" id="IPR020843">
    <property type="entry name" value="ER"/>
</dbReference>
<keyword evidence="5" id="KW-1185">Reference proteome</keyword>
<sequence>MRVAAFSDLTGPDGVSITNQPRPDPGRGEAVVTVEACAINRHDLWILEGDSAMVDADDLPFVSGLDVTGTVDAVGEGVTAVEPGDRVVLCPNETCGTCRYCREGPENRCENFSLYHGGLAEAARVQADRLVRLPDGLDTVDAAALPTAYVTALHMLRRIEAGPGDLVFVPGVTGGVGVAAVQLADVLGAHSVGTSSSRAKLSRVESLGLDHAIESTDPDEIRAVVSDLGPVDGVLNHLGGAYTQVGLDVLRRGGRMAICGRTAGGTSEIDVPDLFLGHKRVIGSTMGTQGDLERLVGLVADGAFTPEIDETYPLEETGAAFAAMQDRESVGKLVVTPYSNN</sequence>
<comment type="caution">
    <text evidence="4">The sequence shown here is derived from an EMBL/GenBank/DDBJ whole genome shotgun (WGS) entry which is preliminary data.</text>
</comment>
<accession>A0AA41G080</accession>
<dbReference type="GO" id="GO:0044281">
    <property type="term" value="P:small molecule metabolic process"/>
    <property type="evidence" value="ECO:0007669"/>
    <property type="project" value="UniProtKB-ARBA"/>
</dbReference>
<dbReference type="InterPro" id="IPR011032">
    <property type="entry name" value="GroES-like_sf"/>
</dbReference>
<dbReference type="GO" id="GO:0043168">
    <property type="term" value="F:anion binding"/>
    <property type="evidence" value="ECO:0007669"/>
    <property type="project" value="UniProtKB-ARBA"/>
</dbReference>
<dbReference type="Gene3D" id="3.90.180.10">
    <property type="entry name" value="Medium-chain alcohol dehydrogenases, catalytic domain"/>
    <property type="match status" value="1"/>
</dbReference>
<reference evidence="4" key="1">
    <citation type="submission" date="2021-06" db="EMBL/GenBank/DDBJ databases">
        <title>New haloarchaea isolates fom saline soil.</title>
        <authorList>
            <person name="Duran-Viseras A."/>
            <person name="Sanchez-Porro C.S."/>
            <person name="Ventosa A."/>
        </authorList>
    </citation>
    <scope>NUCLEOTIDE SEQUENCE</scope>
    <source>
        <strain evidence="4">JCM 18369</strain>
    </source>
</reference>
<dbReference type="SUPFAM" id="SSF51735">
    <property type="entry name" value="NAD(P)-binding Rossmann-fold domains"/>
    <property type="match status" value="1"/>
</dbReference>
<dbReference type="EMBL" id="JAHQXE010000001">
    <property type="protein sequence ID" value="MBV0900933.1"/>
    <property type="molecule type" value="Genomic_DNA"/>
</dbReference>
<dbReference type="GO" id="GO:0030554">
    <property type="term" value="F:adenyl nucleotide binding"/>
    <property type="evidence" value="ECO:0007669"/>
    <property type="project" value="UniProtKB-ARBA"/>
</dbReference>
<name>A0AA41G080_9EURY</name>
<evidence type="ECO:0000256" key="1">
    <source>
        <dbReference type="ARBA" id="ARBA00022857"/>
    </source>
</evidence>
<feature type="domain" description="Enoyl reductase (ER)" evidence="3">
    <location>
        <begin position="11"/>
        <end position="335"/>
    </location>
</feature>
<evidence type="ECO:0000259" key="3">
    <source>
        <dbReference type="SMART" id="SM00829"/>
    </source>
</evidence>
<dbReference type="InterPro" id="IPR013149">
    <property type="entry name" value="ADH-like_C"/>
</dbReference>
<feature type="region of interest" description="Disordered" evidence="2">
    <location>
        <begin position="1"/>
        <end position="28"/>
    </location>
</feature>
<dbReference type="SUPFAM" id="SSF50129">
    <property type="entry name" value="GroES-like"/>
    <property type="match status" value="1"/>
</dbReference>
<evidence type="ECO:0000313" key="4">
    <source>
        <dbReference type="EMBL" id="MBV0900933.1"/>
    </source>
</evidence>
<dbReference type="PANTHER" id="PTHR44154:SF1">
    <property type="entry name" value="QUINONE OXIDOREDUCTASE"/>
    <property type="match status" value="1"/>
</dbReference>
<dbReference type="GO" id="GO:0016616">
    <property type="term" value="F:oxidoreductase activity, acting on the CH-OH group of donors, NAD or NADP as acceptor"/>
    <property type="evidence" value="ECO:0007669"/>
    <property type="project" value="UniProtKB-ARBA"/>
</dbReference>
<dbReference type="InterPro" id="IPR013154">
    <property type="entry name" value="ADH-like_N"/>
</dbReference>
<dbReference type="Pfam" id="PF00107">
    <property type="entry name" value="ADH_zinc_N"/>
    <property type="match status" value="1"/>
</dbReference>